<proteinExistence type="predicted"/>
<dbReference type="AlphaFoldDB" id="A0A4Y2HLJ6"/>
<dbReference type="Pfam" id="PF00085">
    <property type="entry name" value="Thioredoxin"/>
    <property type="match status" value="1"/>
</dbReference>
<organism evidence="4 5">
    <name type="scientific">Araneus ventricosus</name>
    <name type="common">Orbweaver spider</name>
    <name type="synonym">Epeira ventricosa</name>
    <dbReference type="NCBI Taxonomy" id="182803"/>
    <lineage>
        <taxon>Eukaryota</taxon>
        <taxon>Metazoa</taxon>
        <taxon>Ecdysozoa</taxon>
        <taxon>Arthropoda</taxon>
        <taxon>Chelicerata</taxon>
        <taxon>Arachnida</taxon>
        <taxon>Araneae</taxon>
        <taxon>Araneomorphae</taxon>
        <taxon>Entelegynae</taxon>
        <taxon>Araneoidea</taxon>
        <taxon>Araneidae</taxon>
        <taxon>Araneus</taxon>
    </lineage>
</organism>
<feature type="domain" description="Thioredoxin" evidence="2">
    <location>
        <begin position="1"/>
        <end position="109"/>
    </location>
</feature>
<dbReference type="Pfam" id="PF06201">
    <property type="entry name" value="PITH"/>
    <property type="match status" value="1"/>
</dbReference>
<dbReference type="PROSITE" id="PS51532">
    <property type="entry name" value="PITH"/>
    <property type="match status" value="1"/>
</dbReference>
<evidence type="ECO:0000313" key="5">
    <source>
        <dbReference type="Proteomes" id="UP000499080"/>
    </source>
</evidence>
<dbReference type="EMBL" id="BGPR01002012">
    <property type="protein sequence ID" value="GBM66207.1"/>
    <property type="molecule type" value="Genomic_DNA"/>
</dbReference>
<evidence type="ECO:0000259" key="2">
    <source>
        <dbReference type="PROSITE" id="PS51352"/>
    </source>
</evidence>
<dbReference type="GO" id="GO:0005737">
    <property type="term" value="C:cytoplasm"/>
    <property type="evidence" value="ECO:0007669"/>
    <property type="project" value="UniProtKB-ARBA"/>
</dbReference>
<dbReference type="InterPro" id="IPR013766">
    <property type="entry name" value="Thioredoxin_domain"/>
</dbReference>
<dbReference type="Proteomes" id="UP000499080">
    <property type="component" value="Unassembled WGS sequence"/>
</dbReference>
<reference evidence="4 5" key="1">
    <citation type="journal article" date="2019" name="Sci. Rep.">
        <title>Orb-weaving spider Araneus ventricosus genome elucidates the spidroin gene catalogue.</title>
        <authorList>
            <person name="Kono N."/>
            <person name="Nakamura H."/>
            <person name="Ohtoshi R."/>
            <person name="Moran D.A.P."/>
            <person name="Shinohara A."/>
            <person name="Yoshida Y."/>
            <person name="Fujiwara M."/>
            <person name="Mori M."/>
            <person name="Tomita M."/>
            <person name="Arakawa K."/>
        </authorList>
    </citation>
    <scope>NUCLEOTIDE SEQUENCE [LARGE SCALE GENOMIC DNA]</scope>
</reference>
<dbReference type="Gene3D" id="3.40.30.10">
    <property type="entry name" value="Glutaredoxin"/>
    <property type="match status" value="1"/>
</dbReference>
<dbReference type="Gene3D" id="2.60.120.470">
    <property type="entry name" value="PITH domain"/>
    <property type="match status" value="1"/>
</dbReference>
<feature type="non-terminal residue" evidence="4">
    <location>
        <position position="1"/>
    </location>
</feature>
<dbReference type="InterPro" id="IPR037047">
    <property type="entry name" value="PITH_dom_sf"/>
</dbReference>
<dbReference type="CDD" id="cd02947">
    <property type="entry name" value="TRX_family"/>
    <property type="match status" value="1"/>
</dbReference>
<protein>
    <submittedName>
        <fullName evidence="4">Thioredoxin-like protein 1</fullName>
    </submittedName>
</protein>
<dbReference type="PROSITE" id="PS51352">
    <property type="entry name" value="THIOREDOXIN_2"/>
    <property type="match status" value="1"/>
</dbReference>
<evidence type="ECO:0000313" key="4">
    <source>
        <dbReference type="EMBL" id="GBM66207.1"/>
    </source>
</evidence>
<dbReference type="InterPro" id="IPR010400">
    <property type="entry name" value="PITH_dom"/>
</dbReference>
<feature type="domain" description="PITH" evidence="3">
    <location>
        <begin position="115"/>
        <end position="284"/>
    </location>
</feature>
<keyword evidence="1" id="KW-1015">Disulfide bond</keyword>
<keyword evidence="5" id="KW-1185">Reference proteome</keyword>
<evidence type="ECO:0000256" key="1">
    <source>
        <dbReference type="ARBA" id="ARBA00023157"/>
    </source>
</evidence>
<dbReference type="InterPro" id="IPR008979">
    <property type="entry name" value="Galactose-bd-like_sf"/>
</dbReference>
<name>A0A4Y2HLJ6_ARAVE</name>
<sequence length="288" mass="31728">YHNICSTKLLINKAGLSNRQLHMDPVAFGAPREWCGPCRRIAPFFEELSRRYPAIIFLKVDVDQCPETATSQGVTSMPTFIFYKNKMKIGQVSGADSAALEAKVKELSGGEGDEGSESGVHGHIDLVNFISKSACECLNDSDDHPFANGLTSGNGYLESDCDEQLIMSYGFNQAVKLHSLKISAPEDNGPKTLKLFINQPRTLDFDQADSSEPVQILELKPEDLTGEKPILLRYVKFQNVQNLQIFVKDNQTGAETTRINHLAIIGSTISMTNMGDFKRVAGKKGESH</sequence>
<dbReference type="SUPFAM" id="SSF49785">
    <property type="entry name" value="Galactose-binding domain-like"/>
    <property type="match status" value="1"/>
</dbReference>
<comment type="caution">
    <text evidence="4">The sequence shown here is derived from an EMBL/GenBank/DDBJ whole genome shotgun (WGS) entry which is preliminary data.</text>
</comment>
<evidence type="ECO:0000259" key="3">
    <source>
        <dbReference type="PROSITE" id="PS51532"/>
    </source>
</evidence>
<dbReference type="OrthoDB" id="2121326at2759"/>
<accession>A0A4Y2HLJ6</accession>
<gene>
    <name evidence="4" type="primary">TXNL1_0</name>
    <name evidence="4" type="ORF">AVEN_27899_1</name>
</gene>
<dbReference type="InterPro" id="IPR036249">
    <property type="entry name" value="Thioredoxin-like_sf"/>
</dbReference>
<dbReference type="SUPFAM" id="SSF52833">
    <property type="entry name" value="Thioredoxin-like"/>
    <property type="match status" value="1"/>
</dbReference>
<dbReference type="PANTHER" id="PTHR46115">
    <property type="entry name" value="THIOREDOXIN-LIKE PROTEIN 1"/>
    <property type="match status" value="1"/>
</dbReference>